<feature type="domain" description="HTH marR-type" evidence="1">
    <location>
        <begin position="20"/>
        <end position="151"/>
    </location>
</feature>
<organism evidence="2 3">
    <name type="scientific">Emcibacter nanhaiensis</name>
    <dbReference type="NCBI Taxonomy" id="1505037"/>
    <lineage>
        <taxon>Bacteria</taxon>
        <taxon>Pseudomonadati</taxon>
        <taxon>Pseudomonadota</taxon>
        <taxon>Alphaproteobacteria</taxon>
        <taxon>Emcibacterales</taxon>
        <taxon>Emcibacteraceae</taxon>
        <taxon>Emcibacter</taxon>
    </lineage>
</organism>
<evidence type="ECO:0000313" key="3">
    <source>
        <dbReference type="Proteomes" id="UP000319148"/>
    </source>
</evidence>
<name>A0A501PQ80_9PROT</name>
<evidence type="ECO:0000313" key="2">
    <source>
        <dbReference type="EMBL" id="TPD62679.1"/>
    </source>
</evidence>
<accession>A0A501PQ80</accession>
<dbReference type="Proteomes" id="UP000319148">
    <property type="component" value="Unassembled WGS sequence"/>
</dbReference>
<keyword evidence="3" id="KW-1185">Reference proteome</keyword>
<dbReference type="InterPro" id="IPR036390">
    <property type="entry name" value="WH_DNA-bd_sf"/>
</dbReference>
<dbReference type="GO" id="GO:0003700">
    <property type="term" value="F:DNA-binding transcription factor activity"/>
    <property type="evidence" value="ECO:0007669"/>
    <property type="project" value="InterPro"/>
</dbReference>
<protein>
    <submittedName>
        <fullName evidence="2">Winged helix-turn-helix transcriptional regulator</fullName>
    </submittedName>
</protein>
<dbReference type="InterPro" id="IPR039422">
    <property type="entry name" value="MarR/SlyA-like"/>
</dbReference>
<gene>
    <name evidence="2" type="ORF">FIV46_00960</name>
</gene>
<dbReference type="PANTHER" id="PTHR33164">
    <property type="entry name" value="TRANSCRIPTIONAL REGULATOR, MARR FAMILY"/>
    <property type="match status" value="1"/>
</dbReference>
<reference evidence="3" key="1">
    <citation type="submission" date="2019-06" db="EMBL/GenBank/DDBJ databases">
        <title>The complete genome of Emcibacter congregatus ZYLT.</title>
        <authorList>
            <person name="Zhao Z."/>
        </authorList>
    </citation>
    <scope>NUCLEOTIDE SEQUENCE [LARGE SCALE GENOMIC DNA]</scope>
    <source>
        <strain evidence="3">MCCC 1A06723</strain>
    </source>
</reference>
<dbReference type="InterPro" id="IPR000835">
    <property type="entry name" value="HTH_MarR-typ"/>
</dbReference>
<evidence type="ECO:0000259" key="1">
    <source>
        <dbReference type="PROSITE" id="PS50995"/>
    </source>
</evidence>
<sequence>MVGSMNPSTEEKALIAEALETCACLGLRKTSRAVTRRFDTILDPSSLRSTQVVILLELAHNGTMTLSQLADAMFMEKSSMSRMVKTLADRGYISIEYSGGKRYASYTLEPEGLEAIRNVVPYWMKAQQEFIDALGENDWKDIREALLAAAKTMAGKS</sequence>
<dbReference type="SMART" id="SM00347">
    <property type="entry name" value="HTH_MARR"/>
    <property type="match status" value="1"/>
</dbReference>
<dbReference type="GO" id="GO:0006950">
    <property type="term" value="P:response to stress"/>
    <property type="evidence" value="ECO:0007669"/>
    <property type="project" value="TreeGrafter"/>
</dbReference>
<dbReference type="PROSITE" id="PS50995">
    <property type="entry name" value="HTH_MARR_2"/>
    <property type="match status" value="1"/>
</dbReference>
<dbReference type="OrthoDB" id="2287011at2"/>
<proteinExistence type="predicted"/>
<dbReference type="InterPro" id="IPR036388">
    <property type="entry name" value="WH-like_DNA-bd_sf"/>
</dbReference>
<comment type="caution">
    <text evidence="2">The sequence shown here is derived from an EMBL/GenBank/DDBJ whole genome shotgun (WGS) entry which is preliminary data.</text>
</comment>
<dbReference type="SUPFAM" id="SSF46785">
    <property type="entry name" value="Winged helix' DNA-binding domain"/>
    <property type="match status" value="1"/>
</dbReference>
<dbReference type="Pfam" id="PF01047">
    <property type="entry name" value="MarR"/>
    <property type="match status" value="1"/>
</dbReference>
<dbReference type="AlphaFoldDB" id="A0A501PQ80"/>
<dbReference type="Gene3D" id="1.10.10.10">
    <property type="entry name" value="Winged helix-like DNA-binding domain superfamily/Winged helix DNA-binding domain"/>
    <property type="match status" value="1"/>
</dbReference>
<dbReference type="PANTHER" id="PTHR33164:SF105">
    <property type="entry name" value="TRANSCRIPTIONAL REPRESSOR PROTEIN-RELATED"/>
    <property type="match status" value="1"/>
</dbReference>
<dbReference type="EMBL" id="VFIY01000004">
    <property type="protein sequence ID" value="TPD62679.1"/>
    <property type="molecule type" value="Genomic_DNA"/>
</dbReference>